<sequence length="101" mass="11675">MATEVFSSKGDGCETQSLGWDQLLVGQHHLNLSACPFPSRCVLRRRRPGVSYKLLLRRPLQKYHYEHSKKEPSSRDRNKYGTASAFRKQLFTHIRIQSCIA</sequence>
<dbReference type="AlphaFoldDB" id="A0AA88MST9"/>
<organism evidence="1 2">
    <name type="scientific">Channa striata</name>
    <name type="common">Snakehead murrel</name>
    <name type="synonym">Ophicephalus striatus</name>
    <dbReference type="NCBI Taxonomy" id="64152"/>
    <lineage>
        <taxon>Eukaryota</taxon>
        <taxon>Metazoa</taxon>
        <taxon>Chordata</taxon>
        <taxon>Craniata</taxon>
        <taxon>Vertebrata</taxon>
        <taxon>Euteleostomi</taxon>
        <taxon>Actinopterygii</taxon>
        <taxon>Neopterygii</taxon>
        <taxon>Teleostei</taxon>
        <taxon>Neoteleostei</taxon>
        <taxon>Acanthomorphata</taxon>
        <taxon>Anabantaria</taxon>
        <taxon>Anabantiformes</taxon>
        <taxon>Channoidei</taxon>
        <taxon>Channidae</taxon>
        <taxon>Channa</taxon>
    </lineage>
</organism>
<dbReference type="EMBL" id="JAUPFM010000009">
    <property type="protein sequence ID" value="KAK2842489.1"/>
    <property type="molecule type" value="Genomic_DNA"/>
</dbReference>
<comment type="caution">
    <text evidence="1">The sequence shown here is derived from an EMBL/GenBank/DDBJ whole genome shotgun (WGS) entry which is preliminary data.</text>
</comment>
<accession>A0AA88MST9</accession>
<keyword evidence="2" id="KW-1185">Reference proteome</keyword>
<evidence type="ECO:0000313" key="1">
    <source>
        <dbReference type="EMBL" id="KAK2842489.1"/>
    </source>
</evidence>
<protein>
    <submittedName>
        <fullName evidence="1">Uncharacterized protein</fullName>
    </submittedName>
</protein>
<proteinExistence type="predicted"/>
<name>A0AA88MST9_CHASR</name>
<evidence type="ECO:0000313" key="2">
    <source>
        <dbReference type="Proteomes" id="UP001187415"/>
    </source>
</evidence>
<dbReference type="Proteomes" id="UP001187415">
    <property type="component" value="Unassembled WGS sequence"/>
</dbReference>
<gene>
    <name evidence="1" type="ORF">Q5P01_012689</name>
</gene>
<reference evidence="1" key="1">
    <citation type="submission" date="2023-07" db="EMBL/GenBank/DDBJ databases">
        <title>Chromosome-level Genome Assembly of Striped Snakehead (Channa striata).</title>
        <authorList>
            <person name="Liu H."/>
        </authorList>
    </citation>
    <scope>NUCLEOTIDE SEQUENCE</scope>
    <source>
        <strain evidence="1">Gz</strain>
        <tissue evidence="1">Muscle</tissue>
    </source>
</reference>